<dbReference type="PROSITE" id="PS00059">
    <property type="entry name" value="ADH_ZINC"/>
    <property type="match status" value="1"/>
</dbReference>
<gene>
    <name evidence="7" type="ORF">MFIFM68171_03496</name>
</gene>
<evidence type="ECO:0000259" key="5">
    <source>
        <dbReference type="Pfam" id="PF00107"/>
    </source>
</evidence>
<evidence type="ECO:0000313" key="8">
    <source>
        <dbReference type="Proteomes" id="UP001628179"/>
    </source>
</evidence>
<comment type="cofactor">
    <cofactor evidence="4">
        <name>Zn(2+)</name>
        <dbReference type="ChEBI" id="CHEBI:29105"/>
    </cofactor>
</comment>
<dbReference type="InterPro" id="IPR036291">
    <property type="entry name" value="NAD(P)-bd_dom_sf"/>
</dbReference>
<dbReference type="PANTHER" id="PTHR43401">
    <property type="entry name" value="L-THREONINE 3-DEHYDROGENASE"/>
    <property type="match status" value="1"/>
</dbReference>
<dbReference type="InterPro" id="IPR013149">
    <property type="entry name" value="ADH-like_C"/>
</dbReference>
<dbReference type="SUPFAM" id="SSF50129">
    <property type="entry name" value="GroES-like"/>
    <property type="match status" value="1"/>
</dbReference>
<organism evidence="7 8">
    <name type="scientific">Madurella fahalii</name>
    <dbReference type="NCBI Taxonomy" id="1157608"/>
    <lineage>
        <taxon>Eukaryota</taxon>
        <taxon>Fungi</taxon>
        <taxon>Dikarya</taxon>
        <taxon>Ascomycota</taxon>
        <taxon>Pezizomycotina</taxon>
        <taxon>Sordariomycetes</taxon>
        <taxon>Sordariomycetidae</taxon>
        <taxon>Sordariales</taxon>
        <taxon>Sordariales incertae sedis</taxon>
        <taxon>Madurella</taxon>
    </lineage>
</organism>
<proteinExistence type="inferred from homology"/>
<dbReference type="InterPro" id="IPR011032">
    <property type="entry name" value="GroES-like_sf"/>
</dbReference>
<feature type="domain" description="Alcohol dehydrogenase-like N-terminal" evidence="6">
    <location>
        <begin position="34"/>
        <end position="128"/>
    </location>
</feature>
<feature type="domain" description="Alcohol dehydrogenase-like C-terminal" evidence="5">
    <location>
        <begin position="166"/>
        <end position="297"/>
    </location>
</feature>
<evidence type="ECO:0000313" key="7">
    <source>
        <dbReference type="EMBL" id="GAB1313286.1"/>
    </source>
</evidence>
<accession>A0ABQ0G6C1</accession>
<dbReference type="Pfam" id="PF08240">
    <property type="entry name" value="ADH_N"/>
    <property type="match status" value="1"/>
</dbReference>
<dbReference type="RefSeq" id="XP_070915018.1">
    <property type="nucleotide sequence ID" value="XM_071058917.1"/>
</dbReference>
<dbReference type="EMBL" id="BAAFSV010000002">
    <property type="protein sequence ID" value="GAB1313286.1"/>
    <property type="molecule type" value="Genomic_DNA"/>
</dbReference>
<dbReference type="InterPro" id="IPR050129">
    <property type="entry name" value="Zn_alcohol_dh"/>
</dbReference>
<comment type="similarity">
    <text evidence="4">Belongs to the zinc-containing alcohol dehydrogenase family.</text>
</comment>
<dbReference type="CDD" id="cd08234">
    <property type="entry name" value="threonine_DH_like"/>
    <property type="match status" value="1"/>
</dbReference>
<dbReference type="PANTHER" id="PTHR43401:SF2">
    <property type="entry name" value="L-THREONINE 3-DEHYDROGENASE"/>
    <property type="match status" value="1"/>
</dbReference>
<dbReference type="Pfam" id="PF00107">
    <property type="entry name" value="ADH_zinc_N"/>
    <property type="match status" value="1"/>
</dbReference>
<protein>
    <submittedName>
        <fullName evidence="7">Uncharacterized protein</fullName>
    </submittedName>
</protein>
<dbReference type="Gene3D" id="3.90.180.10">
    <property type="entry name" value="Medium-chain alcohol dehydrogenases, catalytic domain"/>
    <property type="match status" value="1"/>
</dbReference>
<dbReference type="GeneID" id="98174240"/>
<keyword evidence="8" id="KW-1185">Reference proteome</keyword>
<dbReference type="SUPFAM" id="SSF51735">
    <property type="entry name" value="NAD(P)-binding Rossmann-fold domains"/>
    <property type="match status" value="1"/>
</dbReference>
<sequence>MTASLPKEMKALRYNKPKEFEIVEVPLPELRDDDVLVKHIHEGEFIAEFPLIPGHETVGVVAAVGPDVKDIKVGDRVAADNSELCGHCFYCRRGESLFCENWTGHGINLSGGFAEYCAYPQGKVFKIHNLSDTEATLIEPASCACHGLDKIRPRLGSSVLLFGAGPTGLMLAQLLRHNGCSQVTIAAPAGLKMDLAKQLDAADTYIELSRSNPGPQFEQIKKDNPYGFDIVIEATGSVRILEDAINYCRRGGTLVVYGVYAKAARVLWPPSKIFGDELRIIGSFSEVHMFPQTIDYLDSGKIKTKGIVNKVFKLEQFGEALESIRNKTAIKAVIVFDDDD</sequence>
<dbReference type="Proteomes" id="UP001628179">
    <property type="component" value="Unassembled WGS sequence"/>
</dbReference>
<dbReference type="InterPro" id="IPR013154">
    <property type="entry name" value="ADH-like_N"/>
</dbReference>
<evidence type="ECO:0000259" key="6">
    <source>
        <dbReference type="Pfam" id="PF08240"/>
    </source>
</evidence>
<keyword evidence="2 4" id="KW-0862">Zinc</keyword>
<dbReference type="InterPro" id="IPR002328">
    <property type="entry name" value="ADH_Zn_CS"/>
</dbReference>
<evidence type="ECO:0000256" key="2">
    <source>
        <dbReference type="ARBA" id="ARBA00022833"/>
    </source>
</evidence>
<keyword evidence="1 4" id="KW-0479">Metal-binding</keyword>
<name>A0ABQ0G6C1_9PEZI</name>
<evidence type="ECO:0000256" key="1">
    <source>
        <dbReference type="ARBA" id="ARBA00022723"/>
    </source>
</evidence>
<evidence type="ECO:0000256" key="3">
    <source>
        <dbReference type="ARBA" id="ARBA00023002"/>
    </source>
</evidence>
<evidence type="ECO:0000256" key="4">
    <source>
        <dbReference type="RuleBase" id="RU361277"/>
    </source>
</evidence>
<dbReference type="Gene3D" id="3.40.50.720">
    <property type="entry name" value="NAD(P)-binding Rossmann-like Domain"/>
    <property type="match status" value="1"/>
</dbReference>
<keyword evidence="3" id="KW-0560">Oxidoreductase</keyword>
<reference evidence="7 8" key="1">
    <citation type="submission" date="2024-09" db="EMBL/GenBank/DDBJ databases">
        <title>Itraconazole resistance in Madurella fahalii resulting from another homologue of gene encoding cytochrome P450 14-alpha sterol demethylase (CYP51).</title>
        <authorList>
            <person name="Yoshioka I."/>
            <person name="Fahal A.H."/>
            <person name="Kaneko S."/>
            <person name="Yaguchi T."/>
        </authorList>
    </citation>
    <scope>NUCLEOTIDE SEQUENCE [LARGE SCALE GENOMIC DNA]</scope>
    <source>
        <strain evidence="7 8">IFM 68171</strain>
    </source>
</reference>
<comment type="caution">
    <text evidence="7">The sequence shown here is derived from an EMBL/GenBank/DDBJ whole genome shotgun (WGS) entry which is preliminary data.</text>
</comment>